<dbReference type="GO" id="GO:0005886">
    <property type="term" value="C:plasma membrane"/>
    <property type="evidence" value="ECO:0007669"/>
    <property type="project" value="UniProtKB-SubCell"/>
</dbReference>
<comment type="similarity">
    <text evidence="7">Belongs to the YfgM family.</text>
</comment>
<evidence type="ECO:0000256" key="2">
    <source>
        <dbReference type="ARBA" id="ARBA00022475"/>
    </source>
</evidence>
<keyword evidence="5 9" id="KW-0472">Membrane</keyword>
<name>A0A2S0N299_9BURK</name>
<keyword evidence="6" id="KW-0143">Chaperone</keyword>
<dbReference type="PANTHER" id="PTHR38035:SF1">
    <property type="entry name" value="ANCILLARY SECYEG TRANSLOCON SUBUNIT"/>
    <property type="match status" value="1"/>
</dbReference>
<dbReference type="Proteomes" id="UP000239326">
    <property type="component" value="Chromosome"/>
</dbReference>
<keyword evidence="4 9" id="KW-1133">Transmembrane helix</keyword>
<reference evidence="11 12" key="1">
    <citation type="submission" date="2018-03" db="EMBL/GenBank/DDBJ databases">
        <title>Genome sequencing of Simplicispira sp.</title>
        <authorList>
            <person name="Kim S.-J."/>
            <person name="Heo J."/>
            <person name="Kwon S.-W."/>
        </authorList>
    </citation>
    <scope>NUCLEOTIDE SEQUENCE [LARGE SCALE GENOMIC DNA]</scope>
    <source>
        <strain evidence="11 12">SC1-8</strain>
    </source>
</reference>
<dbReference type="InterPro" id="IPR018704">
    <property type="entry name" value="SecYEG/CpoB_TPR"/>
</dbReference>
<dbReference type="InterPro" id="IPR011990">
    <property type="entry name" value="TPR-like_helical_dom_sf"/>
</dbReference>
<dbReference type="InterPro" id="IPR026039">
    <property type="entry name" value="YfgM"/>
</dbReference>
<dbReference type="Pfam" id="PF09976">
    <property type="entry name" value="TPR_21"/>
    <property type="match status" value="1"/>
</dbReference>
<feature type="transmembrane region" description="Helical" evidence="9">
    <location>
        <begin position="20"/>
        <end position="41"/>
    </location>
</feature>
<evidence type="ECO:0000256" key="4">
    <source>
        <dbReference type="ARBA" id="ARBA00022989"/>
    </source>
</evidence>
<sequence>MATHLDLEEQEQLDQLKHFWATWGTLISSLLTIVLLGLAGWNGYQFWQARQATQASALFDAIETAARGKDGQRLEQAFSDMRAKHGGTTQASQAGLLVAKMQEEAGKLDLAKEALNWVASSGSDAGYKAIARLRLSSVLIAQGDYDQALEQLNFEFPPEFGATVADRKGDVFSLLGKREEAIAQYKLAYKGFEPSVEYRRLVEIKLNAMGVRPEENTSDLAKDAGK</sequence>
<gene>
    <name evidence="11" type="ORF">C6571_13945</name>
</gene>
<evidence type="ECO:0000256" key="8">
    <source>
        <dbReference type="ARBA" id="ARBA00024235"/>
    </source>
</evidence>
<organism evidence="11 12">
    <name type="scientific">Simplicispira suum</name>
    <dbReference type="NCBI Taxonomy" id="2109915"/>
    <lineage>
        <taxon>Bacteria</taxon>
        <taxon>Pseudomonadati</taxon>
        <taxon>Pseudomonadota</taxon>
        <taxon>Betaproteobacteria</taxon>
        <taxon>Burkholderiales</taxon>
        <taxon>Comamonadaceae</taxon>
        <taxon>Simplicispira</taxon>
    </lineage>
</organism>
<dbReference type="PANTHER" id="PTHR38035">
    <property type="entry name" value="UPF0070 PROTEIN YFGM"/>
    <property type="match status" value="1"/>
</dbReference>
<keyword evidence="12" id="KW-1185">Reference proteome</keyword>
<proteinExistence type="inferred from homology"/>
<dbReference type="OrthoDB" id="8521102at2"/>
<evidence type="ECO:0000256" key="3">
    <source>
        <dbReference type="ARBA" id="ARBA00022692"/>
    </source>
</evidence>
<dbReference type="PIRSF" id="PIRSF006170">
    <property type="entry name" value="YfgM"/>
    <property type="match status" value="1"/>
</dbReference>
<accession>A0A2S0N299</accession>
<comment type="subcellular location">
    <subcellularLocation>
        <location evidence="1">Cell membrane</location>
        <topology evidence="1">Single-pass type II membrane protein</topology>
    </subcellularLocation>
</comment>
<evidence type="ECO:0000256" key="5">
    <source>
        <dbReference type="ARBA" id="ARBA00023136"/>
    </source>
</evidence>
<keyword evidence="3 9" id="KW-0812">Transmembrane</keyword>
<dbReference type="AlphaFoldDB" id="A0A2S0N299"/>
<evidence type="ECO:0000313" key="11">
    <source>
        <dbReference type="EMBL" id="AVO42246.1"/>
    </source>
</evidence>
<dbReference type="Gene3D" id="1.25.40.10">
    <property type="entry name" value="Tetratricopeptide repeat domain"/>
    <property type="match status" value="1"/>
</dbReference>
<evidence type="ECO:0000256" key="9">
    <source>
        <dbReference type="SAM" id="Phobius"/>
    </source>
</evidence>
<dbReference type="GO" id="GO:0044877">
    <property type="term" value="F:protein-containing complex binding"/>
    <property type="evidence" value="ECO:0007669"/>
    <property type="project" value="InterPro"/>
</dbReference>
<dbReference type="EMBL" id="CP027669">
    <property type="protein sequence ID" value="AVO42246.1"/>
    <property type="molecule type" value="Genomic_DNA"/>
</dbReference>
<evidence type="ECO:0000256" key="1">
    <source>
        <dbReference type="ARBA" id="ARBA00004401"/>
    </source>
</evidence>
<dbReference type="RefSeq" id="WP_106447223.1">
    <property type="nucleotide sequence ID" value="NZ_CP027669.1"/>
</dbReference>
<evidence type="ECO:0000256" key="6">
    <source>
        <dbReference type="ARBA" id="ARBA00023186"/>
    </source>
</evidence>
<feature type="domain" description="Ancillary SecYEG translocon subunit/Cell division coordinator CpoB TPR" evidence="10">
    <location>
        <begin position="17"/>
        <end position="210"/>
    </location>
</feature>
<evidence type="ECO:0000256" key="7">
    <source>
        <dbReference type="ARBA" id="ARBA00024197"/>
    </source>
</evidence>
<protein>
    <recommendedName>
        <fullName evidence="8">Ancillary SecYEG translocon subunit</fullName>
    </recommendedName>
</protein>
<keyword evidence="2" id="KW-1003">Cell membrane</keyword>
<evidence type="ECO:0000259" key="10">
    <source>
        <dbReference type="Pfam" id="PF09976"/>
    </source>
</evidence>
<dbReference type="SUPFAM" id="SSF48452">
    <property type="entry name" value="TPR-like"/>
    <property type="match status" value="1"/>
</dbReference>
<dbReference type="KEGG" id="simp:C6571_13945"/>
<evidence type="ECO:0000313" key="12">
    <source>
        <dbReference type="Proteomes" id="UP000239326"/>
    </source>
</evidence>